<protein>
    <submittedName>
        <fullName evidence="1">Uncharacterized protein</fullName>
    </submittedName>
</protein>
<name>A0A0F9M903_9ZZZZ</name>
<reference evidence="1" key="1">
    <citation type="journal article" date="2015" name="Nature">
        <title>Complex archaea that bridge the gap between prokaryotes and eukaryotes.</title>
        <authorList>
            <person name="Spang A."/>
            <person name="Saw J.H."/>
            <person name="Jorgensen S.L."/>
            <person name="Zaremba-Niedzwiedzka K."/>
            <person name="Martijn J."/>
            <person name="Lind A.E."/>
            <person name="van Eijk R."/>
            <person name="Schleper C."/>
            <person name="Guy L."/>
            <person name="Ettema T.J."/>
        </authorList>
    </citation>
    <scope>NUCLEOTIDE SEQUENCE</scope>
</reference>
<dbReference type="AlphaFoldDB" id="A0A0F9M903"/>
<sequence length="138" mass="15562">MRTPEMYTVKEGLAGLHDLTVMSALRGPDGKDMQQLKYHTAAVIRFWVKGAGSWGAVSALPFVVATDGGYWEHYELHIRHAANTIGLQMLEVSEEVVRALPRPPRDLTFGWHIWARSWIEACYEEAGEERPKAPETDV</sequence>
<gene>
    <name evidence="1" type="ORF">LCGC14_1102750</name>
</gene>
<proteinExistence type="predicted"/>
<accession>A0A0F9M903</accession>
<evidence type="ECO:0000313" key="1">
    <source>
        <dbReference type="EMBL" id="KKN03930.1"/>
    </source>
</evidence>
<dbReference type="EMBL" id="LAZR01004979">
    <property type="protein sequence ID" value="KKN03930.1"/>
    <property type="molecule type" value="Genomic_DNA"/>
</dbReference>
<organism evidence="1">
    <name type="scientific">marine sediment metagenome</name>
    <dbReference type="NCBI Taxonomy" id="412755"/>
    <lineage>
        <taxon>unclassified sequences</taxon>
        <taxon>metagenomes</taxon>
        <taxon>ecological metagenomes</taxon>
    </lineage>
</organism>
<comment type="caution">
    <text evidence="1">The sequence shown here is derived from an EMBL/GenBank/DDBJ whole genome shotgun (WGS) entry which is preliminary data.</text>
</comment>